<keyword evidence="3 9" id="KW-0812">Transmembrane</keyword>
<evidence type="ECO:0000256" key="3">
    <source>
        <dbReference type="ARBA" id="ARBA00022692"/>
    </source>
</evidence>
<keyword evidence="5 9" id="KW-1133">Transmembrane helix</keyword>
<evidence type="ECO:0000256" key="2">
    <source>
        <dbReference type="ARBA" id="ARBA00022448"/>
    </source>
</evidence>
<dbReference type="GeneID" id="22161213"/>
<geneLocation type="chloroplast" evidence="10"/>
<comment type="similarity">
    <text evidence="8 9">Belongs to the CemA family.</text>
</comment>
<feature type="transmembrane region" description="Helical" evidence="9">
    <location>
        <begin position="252"/>
        <end position="271"/>
    </location>
</feature>
<dbReference type="PANTHER" id="PTHR33650">
    <property type="entry name" value="CHLOROPLAST ENVELOPE MEMBRANE PROTEIN-RELATED"/>
    <property type="match status" value="1"/>
</dbReference>
<evidence type="ECO:0000256" key="6">
    <source>
        <dbReference type="ARBA" id="ARBA00023065"/>
    </source>
</evidence>
<dbReference type="GO" id="GO:0015297">
    <property type="term" value="F:antiporter activity"/>
    <property type="evidence" value="ECO:0007669"/>
    <property type="project" value="UniProtKB-KW"/>
</dbReference>
<comment type="function">
    <text evidence="9">Contributes to K(+)/H(+) antiport activity by supporting proton efflux to control proton extrusion and homeostasis in chloroplasts in a light-dependent manner to modulate photosynthesis. Prevents excessive induction of non-photochemical quenching (NPQ) under continuous-light conditions. Indirectly promotes efficient inorganic carbon uptake into chloroplasts.</text>
</comment>
<organism evidence="10">
    <name type="scientific">Elliptochloris bilobata</name>
    <dbReference type="NCBI Taxonomy" id="381761"/>
    <lineage>
        <taxon>Eukaryota</taxon>
        <taxon>Viridiplantae</taxon>
        <taxon>Chlorophyta</taxon>
        <taxon>core chlorophytes</taxon>
        <taxon>Trebouxiophyceae</taxon>
        <taxon>Trebouxiophyceae incertae sedis</taxon>
        <taxon>Elliptochloris clade</taxon>
        <taxon>Elliptochloris</taxon>
    </lineage>
</organism>
<keyword evidence="10" id="KW-0150">Chloroplast</keyword>
<evidence type="ECO:0000256" key="9">
    <source>
        <dbReference type="HAMAP-Rule" id="MF_01308"/>
    </source>
</evidence>
<keyword evidence="7 9" id="KW-0472">Membrane</keyword>
<keyword evidence="4 9" id="KW-0375">Hydrogen ion transport</keyword>
<dbReference type="PANTHER" id="PTHR33650:SF2">
    <property type="entry name" value="CHLOROPLAST ENVELOPE MEMBRANE PROTEIN"/>
    <property type="match status" value="1"/>
</dbReference>
<reference evidence="10" key="1">
    <citation type="journal article" date="2014" name="BMC Evol. Biol.">
        <title>Chloroplast phylogenomic analysis resolves deep-level relationships within the green algal class Trebouxiophyceae.</title>
        <authorList>
            <person name="Lemieux C."/>
            <person name="Otis C."/>
            <person name="Turmel M."/>
        </authorList>
    </citation>
    <scope>NUCLEOTIDE SEQUENCE</scope>
</reference>
<sequence>MEKPAFEPTGLVPRSIIRTIDRFRQQLLPESEVLAVQEFRISRYQLLVSIKCLLTLVLVPLSVGLLVKICFLRPVTEYFWNTHQTEIFLNSYQQGRALQEMEDFSEKLFFESLLLKAKEDDFHPSSFLKEEKNNGSTPSFSLEYTLQEAIQQKTLQLSLFYNNESVVAITNLCSDFITLGTLALLFFFMRPQIIILKSFLTESIYSLSDTTKSFLLILLTDLLVGFHSPRGWEISIELLLKHFGCPENQDFIFLFVATFPVFLDTVFKYWIFRYLNKISPSTVATYHNMIE</sequence>
<protein>
    <recommendedName>
        <fullName evidence="9">Potassium/proton antiporter CemA</fullName>
    </recommendedName>
    <alternativeName>
        <fullName evidence="9">Chloroplast envelope membrane protein A</fullName>
        <shortName evidence="9">CemA</shortName>
    </alternativeName>
</protein>
<comment type="catalytic activity">
    <reaction evidence="9">
        <text>K(+)(in) + H(+)(out) = K(+)(out) + H(+)(in)</text>
        <dbReference type="Rhea" id="RHEA:29467"/>
        <dbReference type="ChEBI" id="CHEBI:15378"/>
        <dbReference type="ChEBI" id="CHEBI:29103"/>
    </reaction>
</comment>
<evidence type="ECO:0000256" key="8">
    <source>
        <dbReference type="ARBA" id="ARBA00043980"/>
    </source>
</evidence>
<dbReference type="HAMAP" id="MF_01308">
    <property type="entry name" value="CemA_PxcA"/>
    <property type="match status" value="1"/>
</dbReference>
<keyword evidence="9" id="KW-1001">Plastid inner membrane</keyword>
<evidence type="ECO:0000256" key="4">
    <source>
        <dbReference type="ARBA" id="ARBA00022781"/>
    </source>
</evidence>
<comment type="subcellular location">
    <subcellularLocation>
        <location evidence="1">Membrane</location>
        <topology evidence="1">Multi-pass membrane protein</topology>
    </subcellularLocation>
    <subcellularLocation>
        <location evidence="9">Plastid</location>
        <location evidence="9">Chloroplast inner membrane</location>
        <topology evidence="9">Multi-pass membrane protein</topology>
    </subcellularLocation>
</comment>
<dbReference type="GO" id="GO:0006813">
    <property type="term" value="P:potassium ion transport"/>
    <property type="evidence" value="ECO:0007669"/>
    <property type="project" value="UniProtKB-UniRule"/>
</dbReference>
<keyword evidence="9" id="KW-0633">Potassium transport</keyword>
<dbReference type="Pfam" id="PF03040">
    <property type="entry name" value="CemA"/>
    <property type="match status" value="1"/>
</dbReference>
<dbReference type="AlphaFoldDB" id="A0A097KQY1"/>
<feature type="transmembrane region" description="Helical" evidence="9">
    <location>
        <begin position="166"/>
        <end position="188"/>
    </location>
</feature>
<accession>A0A097KQY1</accession>
<name>A0A097KQY1_9CHLO</name>
<gene>
    <name evidence="9 10" type="primary">cemA</name>
</gene>
<dbReference type="RefSeq" id="YP_009106763.1">
    <property type="nucleotide sequence ID" value="NC_025548.1"/>
</dbReference>
<dbReference type="EMBL" id="KM462887">
    <property type="protein sequence ID" value="AIT95564.1"/>
    <property type="molecule type" value="Genomic_DNA"/>
</dbReference>
<dbReference type="GO" id="GO:0015078">
    <property type="term" value="F:proton transmembrane transporter activity"/>
    <property type="evidence" value="ECO:0007669"/>
    <property type="project" value="UniProtKB-UniRule"/>
</dbReference>
<keyword evidence="9" id="KW-0630">Potassium</keyword>
<evidence type="ECO:0000256" key="7">
    <source>
        <dbReference type="ARBA" id="ARBA00023136"/>
    </source>
</evidence>
<proteinExistence type="inferred from homology"/>
<evidence type="ECO:0000313" key="10">
    <source>
        <dbReference type="EMBL" id="AIT95564.1"/>
    </source>
</evidence>
<evidence type="ECO:0000256" key="1">
    <source>
        <dbReference type="ARBA" id="ARBA00004141"/>
    </source>
</evidence>
<evidence type="ECO:0000256" key="5">
    <source>
        <dbReference type="ARBA" id="ARBA00022989"/>
    </source>
</evidence>
<keyword evidence="2 9" id="KW-0813">Transport</keyword>
<keyword evidence="6 9" id="KW-0406">Ion transport</keyword>
<feature type="transmembrane region" description="Helical" evidence="9">
    <location>
        <begin position="46"/>
        <end position="67"/>
    </location>
</feature>
<keyword evidence="10" id="KW-0934">Plastid</keyword>
<dbReference type="InterPro" id="IPR004282">
    <property type="entry name" value="CemA"/>
</dbReference>
<keyword evidence="9" id="KW-0050">Antiport</keyword>
<dbReference type="GO" id="GO:0009706">
    <property type="term" value="C:chloroplast inner membrane"/>
    <property type="evidence" value="ECO:0007669"/>
    <property type="project" value="UniProtKB-SubCell"/>
</dbReference>